<organism evidence="3 4">
    <name type="scientific">Chenopodium quinoa</name>
    <name type="common">Quinoa</name>
    <dbReference type="NCBI Taxonomy" id="63459"/>
    <lineage>
        <taxon>Eukaryota</taxon>
        <taxon>Viridiplantae</taxon>
        <taxon>Streptophyta</taxon>
        <taxon>Embryophyta</taxon>
        <taxon>Tracheophyta</taxon>
        <taxon>Spermatophyta</taxon>
        <taxon>Magnoliopsida</taxon>
        <taxon>eudicotyledons</taxon>
        <taxon>Gunneridae</taxon>
        <taxon>Pentapetalae</taxon>
        <taxon>Caryophyllales</taxon>
        <taxon>Chenopodiaceae</taxon>
        <taxon>Chenopodioideae</taxon>
        <taxon>Atripliceae</taxon>
        <taxon>Chenopodium</taxon>
    </lineage>
</organism>
<sequence>MGMKGSEGVKEYGSRLMSIANQIKLVGGEFDNQRVVDKLLVSLPERYETKLSSIEDTKDFSKLTVSELINSLHAVDQRRSMRNENDENKSEKAFLTRSPYQKGKGKSLQCNSCHKIGHEEKDCWHKGKPKCFNCQKFGHLAKNCKSKNEEQETMAQVAVEETLF</sequence>
<dbReference type="Pfam" id="PF14223">
    <property type="entry name" value="Retrotran_gag_2"/>
    <property type="match status" value="1"/>
</dbReference>
<evidence type="ECO:0000256" key="1">
    <source>
        <dbReference type="PROSITE-ProRule" id="PRU00047"/>
    </source>
</evidence>
<protein>
    <recommendedName>
        <fullName evidence="2">CCHC-type domain-containing protein</fullName>
    </recommendedName>
</protein>
<dbReference type="OMA" id="CKSKNEE"/>
<dbReference type="GO" id="GO:0008270">
    <property type="term" value="F:zinc ion binding"/>
    <property type="evidence" value="ECO:0007669"/>
    <property type="project" value="UniProtKB-KW"/>
</dbReference>
<dbReference type="Proteomes" id="UP000596660">
    <property type="component" value="Unplaced"/>
</dbReference>
<reference evidence="3" key="1">
    <citation type="journal article" date="2017" name="Nature">
        <title>The genome of Chenopodium quinoa.</title>
        <authorList>
            <person name="Jarvis D.E."/>
            <person name="Ho Y.S."/>
            <person name="Lightfoot D.J."/>
            <person name="Schmoeckel S.M."/>
            <person name="Li B."/>
            <person name="Borm T.J.A."/>
            <person name="Ohyanagi H."/>
            <person name="Mineta K."/>
            <person name="Michell C.T."/>
            <person name="Saber N."/>
            <person name="Kharbatia N.M."/>
            <person name="Rupper R.R."/>
            <person name="Sharp A.R."/>
            <person name="Dally N."/>
            <person name="Boughton B.A."/>
            <person name="Woo Y.H."/>
            <person name="Gao G."/>
            <person name="Schijlen E.G.W.M."/>
            <person name="Guo X."/>
            <person name="Momin A.A."/>
            <person name="Negrao S."/>
            <person name="Al-Babili S."/>
            <person name="Gehring C."/>
            <person name="Roessner U."/>
            <person name="Jung C."/>
            <person name="Murphy K."/>
            <person name="Arold S.T."/>
            <person name="Gojobori T."/>
            <person name="van der Linden C.G."/>
            <person name="van Loo E.N."/>
            <person name="Jellen E.N."/>
            <person name="Maughan P.J."/>
            <person name="Tester M."/>
        </authorList>
    </citation>
    <scope>NUCLEOTIDE SEQUENCE [LARGE SCALE GENOMIC DNA]</scope>
    <source>
        <strain evidence="3">cv. PI 614886</strain>
    </source>
</reference>
<evidence type="ECO:0000313" key="3">
    <source>
        <dbReference type="EnsemblPlants" id="AUR62042771-RA:cds"/>
    </source>
</evidence>
<evidence type="ECO:0000313" key="4">
    <source>
        <dbReference type="Proteomes" id="UP000596660"/>
    </source>
</evidence>
<keyword evidence="1" id="KW-0863">Zinc-finger</keyword>
<dbReference type="SUPFAM" id="SSF57756">
    <property type="entry name" value="Retrovirus zinc finger-like domains"/>
    <property type="match status" value="1"/>
</dbReference>
<keyword evidence="4" id="KW-1185">Reference proteome</keyword>
<feature type="domain" description="CCHC-type" evidence="2">
    <location>
        <begin position="130"/>
        <end position="146"/>
    </location>
</feature>
<dbReference type="AlphaFoldDB" id="A0A803N9Y7"/>
<dbReference type="EnsemblPlants" id="AUR62042771-RA">
    <property type="protein sequence ID" value="AUR62042771-RA:cds"/>
    <property type="gene ID" value="AUR62042771"/>
</dbReference>
<proteinExistence type="predicted"/>
<dbReference type="Pfam" id="PF00098">
    <property type="entry name" value="zf-CCHC"/>
    <property type="match status" value="1"/>
</dbReference>
<dbReference type="GO" id="GO:0003676">
    <property type="term" value="F:nucleic acid binding"/>
    <property type="evidence" value="ECO:0007669"/>
    <property type="project" value="InterPro"/>
</dbReference>
<evidence type="ECO:0000259" key="2">
    <source>
        <dbReference type="PROSITE" id="PS50158"/>
    </source>
</evidence>
<dbReference type="PROSITE" id="PS50158">
    <property type="entry name" value="ZF_CCHC"/>
    <property type="match status" value="1"/>
</dbReference>
<reference evidence="3" key="2">
    <citation type="submission" date="2021-03" db="UniProtKB">
        <authorList>
            <consortium name="EnsemblPlants"/>
        </authorList>
    </citation>
    <scope>IDENTIFICATION</scope>
</reference>
<dbReference type="InterPro" id="IPR036875">
    <property type="entry name" value="Znf_CCHC_sf"/>
</dbReference>
<accession>A0A803N9Y7</accession>
<dbReference type="PANTHER" id="PTHR35317:SF11">
    <property type="entry name" value="CCHC-TYPE DOMAIN-CONTAINING PROTEIN"/>
    <property type="match status" value="1"/>
</dbReference>
<keyword evidence="1" id="KW-0862">Zinc</keyword>
<dbReference type="SMART" id="SM00343">
    <property type="entry name" value="ZnF_C2HC"/>
    <property type="match status" value="2"/>
</dbReference>
<name>A0A803N9Y7_CHEQI</name>
<dbReference type="InterPro" id="IPR001878">
    <property type="entry name" value="Znf_CCHC"/>
</dbReference>
<keyword evidence="1" id="KW-0479">Metal-binding</keyword>
<dbReference type="Gramene" id="AUR62042771-RA">
    <property type="protein sequence ID" value="AUR62042771-RA:cds"/>
    <property type="gene ID" value="AUR62042771"/>
</dbReference>
<dbReference type="Gene3D" id="4.10.60.10">
    <property type="entry name" value="Zinc finger, CCHC-type"/>
    <property type="match status" value="1"/>
</dbReference>
<dbReference type="PANTHER" id="PTHR35317">
    <property type="entry name" value="OS04G0629600 PROTEIN"/>
    <property type="match status" value="1"/>
</dbReference>